<organism evidence="3 4">
    <name type="scientific">Paradesertivirga mongoliensis</name>
    <dbReference type="NCBI Taxonomy" id="2100740"/>
    <lineage>
        <taxon>Bacteria</taxon>
        <taxon>Pseudomonadati</taxon>
        <taxon>Bacteroidota</taxon>
        <taxon>Sphingobacteriia</taxon>
        <taxon>Sphingobacteriales</taxon>
        <taxon>Sphingobacteriaceae</taxon>
        <taxon>Paradesertivirga</taxon>
    </lineage>
</organism>
<dbReference type="Proteomes" id="UP001597387">
    <property type="component" value="Unassembled WGS sequence"/>
</dbReference>
<evidence type="ECO:0000256" key="2">
    <source>
        <dbReference type="ARBA" id="ARBA00022679"/>
    </source>
</evidence>
<evidence type="ECO:0000313" key="4">
    <source>
        <dbReference type="Proteomes" id="UP001597387"/>
    </source>
</evidence>
<name>A0ABW4ZIJ5_9SPHI</name>
<dbReference type="InterPro" id="IPR001451">
    <property type="entry name" value="Hexapep"/>
</dbReference>
<protein>
    <submittedName>
        <fullName evidence="3">Colanic acid biosynthesis acetyltransferase</fullName>
    </submittedName>
</protein>
<dbReference type="Gene3D" id="2.160.10.10">
    <property type="entry name" value="Hexapeptide repeat proteins"/>
    <property type="match status" value="1"/>
</dbReference>
<keyword evidence="4" id="KW-1185">Reference proteome</keyword>
<dbReference type="PANTHER" id="PTHR23416">
    <property type="entry name" value="SIALIC ACID SYNTHASE-RELATED"/>
    <property type="match status" value="1"/>
</dbReference>
<evidence type="ECO:0000256" key="1">
    <source>
        <dbReference type="ARBA" id="ARBA00007274"/>
    </source>
</evidence>
<dbReference type="SUPFAM" id="SSF51161">
    <property type="entry name" value="Trimeric LpxA-like enzymes"/>
    <property type="match status" value="1"/>
</dbReference>
<dbReference type="InterPro" id="IPR051159">
    <property type="entry name" value="Hexapeptide_acetyltransf"/>
</dbReference>
<evidence type="ECO:0000313" key="3">
    <source>
        <dbReference type="EMBL" id="MFD2161654.1"/>
    </source>
</evidence>
<gene>
    <name evidence="3" type="ORF">ACFSJU_04565</name>
</gene>
<sequence>MHNQDTFTGPSFSLQSRISRAIWGIVESTIFRFSPKPLHSWRSFLLRCFGAKVGKGVHVYPGVKIWAPWNLDLSDECGIANGVILYSQGKISVGKRAIVSQGSHLCAGTHDYTKEGHPLVTKPIRVGDYAWITAEVFVHAGVSIGEGCVVGARSVVTRSMPAWMVCSGHPCEPIKERKMEQKKIKAELIYK</sequence>
<dbReference type="EMBL" id="JBHUHZ010000001">
    <property type="protein sequence ID" value="MFD2161654.1"/>
    <property type="molecule type" value="Genomic_DNA"/>
</dbReference>
<dbReference type="InterPro" id="IPR011004">
    <property type="entry name" value="Trimer_LpxA-like_sf"/>
</dbReference>
<comment type="similarity">
    <text evidence="1">Belongs to the transferase hexapeptide repeat family.</text>
</comment>
<dbReference type="PANTHER" id="PTHR23416:SF23">
    <property type="entry name" value="ACETYLTRANSFERASE C18B11.09C-RELATED"/>
    <property type="match status" value="1"/>
</dbReference>
<accession>A0ABW4ZIJ5</accession>
<dbReference type="CDD" id="cd05825">
    <property type="entry name" value="LbH_wcaF_like"/>
    <property type="match status" value="1"/>
</dbReference>
<comment type="caution">
    <text evidence="3">The sequence shown here is derived from an EMBL/GenBank/DDBJ whole genome shotgun (WGS) entry which is preliminary data.</text>
</comment>
<dbReference type="RefSeq" id="WP_255898829.1">
    <property type="nucleotide sequence ID" value="NZ_JAFMZO010000001.1"/>
</dbReference>
<keyword evidence="2" id="KW-0808">Transferase</keyword>
<reference evidence="4" key="1">
    <citation type="journal article" date="2019" name="Int. J. Syst. Evol. Microbiol.">
        <title>The Global Catalogue of Microorganisms (GCM) 10K type strain sequencing project: providing services to taxonomists for standard genome sequencing and annotation.</title>
        <authorList>
            <consortium name="The Broad Institute Genomics Platform"/>
            <consortium name="The Broad Institute Genome Sequencing Center for Infectious Disease"/>
            <person name="Wu L."/>
            <person name="Ma J."/>
        </authorList>
    </citation>
    <scope>NUCLEOTIDE SEQUENCE [LARGE SCALE GENOMIC DNA]</scope>
    <source>
        <strain evidence="4">KCTC 42217</strain>
    </source>
</reference>
<dbReference type="Pfam" id="PF00132">
    <property type="entry name" value="Hexapep"/>
    <property type="match status" value="1"/>
</dbReference>
<proteinExistence type="inferred from homology"/>